<dbReference type="GO" id="GO:0046872">
    <property type="term" value="F:metal ion binding"/>
    <property type="evidence" value="ECO:0007669"/>
    <property type="project" value="UniProtKB-KW"/>
</dbReference>
<evidence type="ECO:0000256" key="2">
    <source>
        <dbReference type="ARBA" id="ARBA00004613"/>
    </source>
</evidence>
<evidence type="ECO:0000256" key="6">
    <source>
        <dbReference type="ARBA" id="ARBA00023002"/>
    </source>
</evidence>
<comment type="subcellular location">
    <subcellularLocation>
        <location evidence="2">Secreted</location>
    </subcellularLocation>
</comment>
<dbReference type="GO" id="GO:0005576">
    <property type="term" value="C:extracellular region"/>
    <property type="evidence" value="ECO:0007669"/>
    <property type="project" value="UniProtKB-SubCell"/>
</dbReference>
<dbReference type="AlphaFoldDB" id="A0A4S4KDP4"/>
<reference evidence="13 14" key="1">
    <citation type="submission" date="2019-02" db="EMBL/GenBank/DDBJ databases">
        <title>Genome sequencing of the rare red list fungi Phlebia centrifuga.</title>
        <authorList>
            <person name="Buettner E."/>
            <person name="Kellner H."/>
        </authorList>
    </citation>
    <scope>NUCLEOTIDE SEQUENCE [LARGE SCALE GENOMIC DNA]</scope>
    <source>
        <strain evidence="13 14">DSM 108282</strain>
    </source>
</reference>
<keyword evidence="4" id="KW-0479">Metal-binding</keyword>
<accession>A0A4S4KDP4</accession>
<feature type="compositionally biased region" description="Pro residues" evidence="12">
    <location>
        <begin position="270"/>
        <end position="315"/>
    </location>
</feature>
<protein>
    <submittedName>
        <fullName evidence="13">Uncharacterized protein</fullName>
    </submittedName>
</protein>
<dbReference type="Pfam" id="PF22810">
    <property type="entry name" value="LPMO_AA14"/>
    <property type="match status" value="1"/>
</dbReference>
<evidence type="ECO:0000256" key="1">
    <source>
        <dbReference type="ARBA" id="ARBA00001973"/>
    </source>
</evidence>
<keyword evidence="6" id="KW-0560">Oxidoreductase</keyword>
<evidence type="ECO:0000313" key="14">
    <source>
        <dbReference type="Proteomes" id="UP000309038"/>
    </source>
</evidence>
<keyword evidence="9" id="KW-1015">Disulfide bond</keyword>
<feature type="compositionally biased region" description="Low complexity" evidence="12">
    <location>
        <begin position="330"/>
        <end position="353"/>
    </location>
</feature>
<organism evidence="13 14">
    <name type="scientific">Hermanssonia centrifuga</name>
    <dbReference type="NCBI Taxonomy" id="98765"/>
    <lineage>
        <taxon>Eukaryota</taxon>
        <taxon>Fungi</taxon>
        <taxon>Dikarya</taxon>
        <taxon>Basidiomycota</taxon>
        <taxon>Agaricomycotina</taxon>
        <taxon>Agaricomycetes</taxon>
        <taxon>Polyporales</taxon>
        <taxon>Meruliaceae</taxon>
        <taxon>Hermanssonia</taxon>
    </lineage>
</organism>
<keyword evidence="10" id="KW-0325">Glycoprotein</keyword>
<dbReference type="Proteomes" id="UP000309038">
    <property type="component" value="Unassembled WGS sequence"/>
</dbReference>
<gene>
    <name evidence="13" type="ORF">EW026_g5588</name>
</gene>
<keyword evidence="3" id="KW-0964">Secreted</keyword>
<proteinExistence type="inferred from homology"/>
<evidence type="ECO:0000313" key="13">
    <source>
        <dbReference type="EMBL" id="THG96211.1"/>
    </source>
</evidence>
<comment type="similarity">
    <text evidence="11">Belongs to the polysaccharide monooxygenase AA14 family.</text>
</comment>
<sequence length="391" mass="41542">MSYDNRPVVPLYSMNFDQWWFHNHLAYPPHSTDFMEFPAGGSATMEISCDKGYTSYYASSPGGDNRDLSSNLTCPGQPTTAIHANNQADVAGCAIAIAYKSDINDVQPEDFAIFTVNYMCPWFLETTFQIPADMPACPEGGCICAWNWIHKPDSGAEQIYMNGFQCKITGQTGNTPIGTPGLARRCGADPDNGKPDAVPSNCTVGPVQPFYWYQNERNNMFEGTYSPPLYNALYGFTDGAQPNLFQNPTIGGSAAPAPPAQSPTSAPAQTPSPAPQSPTPAPSPAPAPSSAPAPAPPPSSEPAPAPSPSSTPEPAPSSSSEPAPVPPPSSSTVLEPSTSVVAPTSSVAVTATPNPTQQCKRRDAGEKKRTTRRSSPVERHIKKRLTRDSTH</sequence>
<name>A0A4S4KDP4_9APHY</name>
<evidence type="ECO:0000256" key="9">
    <source>
        <dbReference type="ARBA" id="ARBA00023157"/>
    </source>
</evidence>
<dbReference type="GO" id="GO:0004497">
    <property type="term" value="F:monooxygenase activity"/>
    <property type="evidence" value="ECO:0007669"/>
    <property type="project" value="UniProtKB-KW"/>
</dbReference>
<evidence type="ECO:0000256" key="12">
    <source>
        <dbReference type="SAM" id="MobiDB-lite"/>
    </source>
</evidence>
<feature type="region of interest" description="Disordered" evidence="12">
    <location>
        <begin position="244"/>
        <end position="391"/>
    </location>
</feature>
<keyword evidence="8" id="KW-0503">Monooxygenase</keyword>
<dbReference type="InterPro" id="IPR054497">
    <property type="entry name" value="LPMO_AA14"/>
</dbReference>
<evidence type="ECO:0000256" key="7">
    <source>
        <dbReference type="ARBA" id="ARBA00023008"/>
    </source>
</evidence>
<evidence type="ECO:0000256" key="8">
    <source>
        <dbReference type="ARBA" id="ARBA00023033"/>
    </source>
</evidence>
<evidence type="ECO:0000256" key="4">
    <source>
        <dbReference type="ARBA" id="ARBA00022723"/>
    </source>
</evidence>
<evidence type="ECO:0000256" key="11">
    <source>
        <dbReference type="ARBA" id="ARBA00046340"/>
    </source>
</evidence>
<evidence type="ECO:0000256" key="10">
    <source>
        <dbReference type="ARBA" id="ARBA00023180"/>
    </source>
</evidence>
<comment type="caution">
    <text evidence="13">The sequence shown here is derived from an EMBL/GenBank/DDBJ whole genome shotgun (WGS) entry which is preliminary data.</text>
</comment>
<evidence type="ECO:0000256" key="3">
    <source>
        <dbReference type="ARBA" id="ARBA00022525"/>
    </source>
</evidence>
<evidence type="ECO:0000256" key="5">
    <source>
        <dbReference type="ARBA" id="ARBA00022729"/>
    </source>
</evidence>
<keyword evidence="14" id="KW-1185">Reference proteome</keyword>
<keyword evidence="7" id="KW-0186">Copper</keyword>
<comment type="cofactor">
    <cofactor evidence="1">
        <name>Cu(2+)</name>
        <dbReference type="ChEBI" id="CHEBI:29036"/>
    </cofactor>
</comment>
<dbReference type="EMBL" id="SGPJ01000253">
    <property type="protein sequence ID" value="THG96211.1"/>
    <property type="molecule type" value="Genomic_DNA"/>
</dbReference>
<keyword evidence="5" id="KW-0732">Signal</keyword>